<proteinExistence type="predicted"/>
<dbReference type="AlphaFoldDB" id="A0ABC9TQB5"/>
<keyword evidence="2" id="KW-0812">Transmembrane</keyword>
<dbReference type="EMBL" id="AWSU01000398">
    <property type="protein sequence ID" value="ERI73356.1"/>
    <property type="molecule type" value="Genomic_DNA"/>
</dbReference>
<reference evidence="3 4" key="1">
    <citation type="submission" date="2013-07" db="EMBL/GenBank/DDBJ databases">
        <authorList>
            <person name="Weinstock G."/>
            <person name="Sodergren E."/>
            <person name="Wylie T."/>
            <person name="Fulton L."/>
            <person name="Fulton R."/>
            <person name="Fronick C."/>
            <person name="O'Laughlin M."/>
            <person name="Godfrey J."/>
            <person name="Miner T."/>
            <person name="Herter B."/>
            <person name="Appelbaum E."/>
            <person name="Cordes M."/>
            <person name="Lek S."/>
            <person name="Wollam A."/>
            <person name="Pepin K.H."/>
            <person name="Palsikar V.B."/>
            <person name="Mitreva M."/>
            <person name="Wilson R.K."/>
        </authorList>
    </citation>
    <scope>NUCLEOTIDE SEQUENCE [LARGE SCALE GENOMIC DNA]</scope>
    <source>
        <strain evidence="3 4">ATCC 14940</strain>
    </source>
</reference>
<accession>A0ABC9TQB5</accession>
<name>A0ABC9TQB5_CLOSY</name>
<organism evidence="3 4">
    <name type="scientific">[Clostridium] symbiosum ATCC 14940</name>
    <dbReference type="NCBI Taxonomy" id="411472"/>
    <lineage>
        <taxon>Bacteria</taxon>
        <taxon>Bacillati</taxon>
        <taxon>Bacillota</taxon>
        <taxon>Clostridia</taxon>
        <taxon>Lachnospirales</taxon>
        <taxon>Lachnospiraceae</taxon>
        <taxon>Otoolea</taxon>
    </lineage>
</organism>
<keyword evidence="2" id="KW-1133">Transmembrane helix</keyword>
<evidence type="ECO:0000313" key="4">
    <source>
        <dbReference type="Proteomes" id="UP000016491"/>
    </source>
</evidence>
<dbReference type="Proteomes" id="UP000016491">
    <property type="component" value="Unassembled WGS sequence"/>
</dbReference>
<gene>
    <name evidence="3" type="ORF">CLOSYM_04956</name>
</gene>
<comment type="caution">
    <text evidence="3">The sequence shown here is derived from an EMBL/GenBank/DDBJ whole genome shotgun (WGS) entry which is preliminary data.</text>
</comment>
<protein>
    <submittedName>
        <fullName evidence="3">Prepilin-type cleavage/methylation protein</fullName>
    </submittedName>
</protein>
<evidence type="ECO:0000256" key="1">
    <source>
        <dbReference type="SAM" id="MobiDB-lite"/>
    </source>
</evidence>
<feature type="region of interest" description="Disordered" evidence="1">
    <location>
        <begin position="1"/>
        <end position="29"/>
    </location>
</feature>
<keyword evidence="2" id="KW-0472">Membrane</keyword>
<dbReference type="NCBIfam" id="TIGR02532">
    <property type="entry name" value="IV_pilin_GFxxxE"/>
    <property type="match status" value="1"/>
</dbReference>
<evidence type="ECO:0000256" key="2">
    <source>
        <dbReference type="SAM" id="Phobius"/>
    </source>
</evidence>
<feature type="transmembrane region" description="Helical" evidence="2">
    <location>
        <begin position="38"/>
        <end position="61"/>
    </location>
</feature>
<dbReference type="PROSITE" id="PS00409">
    <property type="entry name" value="PROKAR_NTER_METHYL"/>
    <property type="match status" value="1"/>
</dbReference>
<sequence length="277" mass="30088">MRRDEKTKIGRKGGRRVERKSKEPNSLNSFTESGNGGFSLIELLVGISVLAVVGLMITSLFSSSTRLYRSTASYSNIQTESQAVSRKISNAIMGAGSLYLNEGERGSYLFAGEVKTEAGKNVYSGEIFWFNKETGCLYQNSGFKAEQDINSGPDIAGGESHDGTGDKISGNPGVLSLETVRAALEENAGNGREYLISDKVKKLDFTIFPELTENERINEDDGFYKTDGKISVNFALTFQYLDSKSYFVTTSAAPRNRIAVLWWNGETGTGGGPETGA</sequence>
<feature type="compositionally biased region" description="Basic residues" evidence="1">
    <location>
        <begin position="9"/>
        <end position="19"/>
    </location>
</feature>
<evidence type="ECO:0000313" key="3">
    <source>
        <dbReference type="EMBL" id="ERI73356.1"/>
    </source>
</evidence>
<dbReference type="InterPro" id="IPR012902">
    <property type="entry name" value="N_methyl_site"/>
</dbReference>
<dbReference type="Pfam" id="PF07963">
    <property type="entry name" value="N_methyl"/>
    <property type="match status" value="1"/>
</dbReference>